<sequence length="179" mass="20192">MKKNVPVHPRFDLRSTTENDWPELRRFRLENAEAHPISYGATLATTLTFDEEAWRIRARRGDQPDAASWVVVEADTGRWVGMMACQIGDDHGPEPVLTGVYVTEEFRGREFGIADALLEAILGWASARSSCLRLWVYEGSLPAQRFYSRHGFVTTGRTRPMQMDPPGGDLIEMARAVEP</sequence>
<organism evidence="4 5">
    <name type="scientific">Nocardioides eburneus</name>
    <dbReference type="NCBI Taxonomy" id="3231482"/>
    <lineage>
        <taxon>Bacteria</taxon>
        <taxon>Bacillati</taxon>
        <taxon>Actinomycetota</taxon>
        <taxon>Actinomycetes</taxon>
        <taxon>Propionibacteriales</taxon>
        <taxon>Nocardioidaceae</taxon>
        <taxon>Nocardioides</taxon>
    </lineage>
</organism>
<evidence type="ECO:0000313" key="5">
    <source>
        <dbReference type="Proteomes" id="UP001556631"/>
    </source>
</evidence>
<accession>A0ABV3T2S5</accession>
<evidence type="ECO:0000313" key="4">
    <source>
        <dbReference type="EMBL" id="MEX0429518.1"/>
    </source>
</evidence>
<dbReference type="Pfam" id="PF00583">
    <property type="entry name" value="Acetyltransf_1"/>
    <property type="match status" value="1"/>
</dbReference>
<dbReference type="PANTHER" id="PTHR43877">
    <property type="entry name" value="AMINOALKYLPHOSPHONATE N-ACETYLTRANSFERASE-RELATED-RELATED"/>
    <property type="match status" value="1"/>
</dbReference>
<dbReference type="GO" id="GO:0016746">
    <property type="term" value="F:acyltransferase activity"/>
    <property type="evidence" value="ECO:0007669"/>
    <property type="project" value="UniProtKB-KW"/>
</dbReference>
<dbReference type="GO" id="GO:0016787">
    <property type="term" value="F:hydrolase activity"/>
    <property type="evidence" value="ECO:0007669"/>
    <property type="project" value="UniProtKB-KW"/>
</dbReference>
<proteinExistence type="predicted"/>
<reference evidence="4 5" key="1">
    <citation type="submission" date="2024-07" db="EMBL/GenBank/DDBJ databases">
        <authorList>
            <person name="Lee S."/>
            <person name="Kang M."/>
        </authorList>
    </citation>
    <scope>NUCLEOTIDE SEQUENCE [LARGE SCALE GENOMIC DNA]</scope>
    <source>
        <strain evidence="4 5">DS6</strain>
    </source>
</reference>
<protein>
    <submittedName>
        <fullName evidence="4">GNAT family N-acetyltransferase</fullName>
        <ecNumber evidence="4">2.3.1.-</ecNumber>
    </submittedName>
</protein>
<dbReference type="SUPFAM" id="SSF55729">
    <property type="entry name" value="Acyl-CoA N-acyltransferases (Nat)"/>
    <property type="match status" value="1"/>
</dbReference>
<dbReference type="PROSITE" id="PS51186">
    <property type="entry name" value="GNAT"/>
    <property type="match status" value="1"/>
</dbReference>
<dbReference type="EMBL" id="JBFPJR010000046">
    <property type="protein sequence ID" value="MEX0429518.1"/>
    <property type="molecule type" value="Genomic_DNA"/>
</dbReference>
<dbReference type="Proteomes" id="UP001556631">
    <property type="component" value="Unassembled WGS sequence"/>
</dbReference>
<dbReference type="Gene3D" id="3.40.630.30">
    <property type="match status" value="1"/>
</dbReference>
<dbReference type="PANTHER" id="PTHR43877:SF2">
    <property type="entry name" value="AMINOALKYLPHOSPHONATE N-ACETYLTRANSFERASE-RELATED"/>
    <property type="match status" value="1"/>
</dbReference>
<keyword evidence="5" id="KW-1185">Reference proteome</keyword>
<evidence type="ECO:0000259" key="3">
    <source>
        <dbReference type="PROSITE" id="PS51186"/>
    </source>
</evidence>
<dbReference type="RefSeq" id="WP_367995484.1">
    <property type="nucleotide sequence ID" value="NZ_JBFPJR010000046.1"/>
</dbReference>
<keyword evidence="2 4" id="KW-0012">Acyltransferase</keyword>
<evidence type="ECO:0000256" key="1">
    <source>
        <dbReference type="ARBA" id="ARBA00022679"/>
    </source>
</evidence>
<feature type="domain" description="N-acetyltransferase" evidence="3">
    <location>
        <begin position="11"/>
        <end position="178"/>
    </location>
</feature>
<name>A0ABV3T2S5_9ACTN</name>
<dbReference type="CDD" id="cd04301">
    <property type="entry name" value="NAT_SF"/>
    <property type="match status" value="1"/>
</dbReference>
<evidence type="ECO:0000256" key="2">
    <source>
        <dbReference type="ARBA" id="ARBA00023315"/>
    </source>
</evidence>
<gene>
    <name evidence="4" type="ORF">AB3X52_18015</name>
</gene>
<comment type="caution">
    <text evidence="4">The sequence shown here is derived from an EMBL/GenBank/DDBJ whole genome shotgun (WGS) entry which is preliminary data.</text>
</comment>
<dbReference type="InterPro" id="IPR016181">
    <property type="entry name" value="Acyl_CoA_acyltransferase"/>
</dbReference>
<keyword evidence="4" id="KW-0378">Hydrolase</keyword>
<dbReference type="EC" id="2.3.1.-" evidence="4"/>
<dbReference type="InterPro" id="IPR000182">
    <property type="entry name" value="GNAT_dom"/>
</dbReference>
<keyword evidence="1 4" id="KW-0808">Transferase</keyword>
<dbReference type="InterPro" id="IPR050832">
    <property type="entry name" value="Bact_Acetyltransf"/>
</dbReference>